<dbReference type="InterPro" id="IPR000183">
    <property type="entry name" value="Orn/DAP/Arg_de-COase"/>
</dbReference>
<keyword evidence="5 7" id="KW-0457">Lysine biosynthesis</keyword>
<protein>
    <recommendedName>
        <fullName evidence="5 6">Diaminopimelate decarboxylase</fullName>
        <shortName evidence="5">DAP decarboxylase</shortName>
        <shortName evidence="5">DAPDC</shortName>
        <ecNumber evidence="5 6">4.1.1.20</ecNumber>
    </recommendedName>
</protein>
<dbReference type="PANTHER" id="PTHR43727:SF2">
    <property type="entry name" value="GROUP IV DECARBOXYLASE"/>
    <property type="match status" value="1"/>
</dbReference>
<comment type="catalytic activity">
    <reaction evidence="5 7">
        <text>meso-2,6-diaminopimelate + H(+) = L-lysine + CO2</text>
        <dbReference type="Rhea" id="RHEA:15101"/>
        <dbReference type="ChEBI" id="CHEBI:15378"/>
        <dbReference type="ChEBI" id="CHEBI:16526"/>
        <dbReference type="ChEBI" id="CHEBI:32551"/>
        <dbReference type="ChEBI" id="CHEBI:57791"/>
        <dbReference type="EC" id="4.1.1.20"/>
    </reaction>
</comment>
<keyword evidence="4 5" id="KW-0456">Lyase</keyword>
<dbReference type="Gene3D" id="2.40.37.10">
    <property type="entry name" value="Lyase, Ornithine Decarboxylase, Chain A, domain 1"/>
    <property type="match status" value="1"/>
</dbReference>
<evidence type="ECO:0000256" key="7">
    <source>
        <dbReference type="RuleBase" id="RU003738"/>
    </source>
</evidence>
<comment type="caution">
    <text evidence="10">The sequence shown here is derived from an EMBL/GenBank/DDBJ whole genome shotgun (WGS) entry which is preliminary data.</text>
</comment>
<evidence type="ECO:0000313" key="11">
    <source>
        <dbReference type="Proteomes" id="UP001595989"/>
    </source>
</evidence>
<feature type="binding site" evidence="5">
    <location>
        <position position="393"/>
    </location>
    <ligand>
        <name>pyridoxal 5'-phosphate</name>
        <dbReference type="ChEBI" id="CHEBI:597326"/>
    </ligand>
</feature>
<evidence type="ECO:0000259" key="8">
    <source>
        <dbReference type="Pfam" id="PF00278"/>
    </source>
</evidence>
<feature type="binding site" evidence="5">
    <location>
        <position position="296"/>
    </location>
    <ligand>
        <name>substrate</name>
    </ligand>
</feature>
<dbReference type="RefSeq" id="WP_390293389.1">
    <property type="nucleotide sequence ID" value="NZ_JBHSFU010000003.1"/>
</dbReference>
<comment type="subunit">
    <text evidence="5">Homodimer.</text>
</comment>
<dbReference type="Pfam" id="PF02784">
    <property type="entry name" value="Orn_Arg_deC_N"/>
    <property type="match status" value="1"/>
</dbReference>
<evidence type="ECO:0000313" key="10">
    <source>
        <dbReference type="EMBL" id="MFC4557437.1"/>
    </source>
</evidence>
<evidence type="ECO:0000256" key="5">
    <source>
        <dbReference type="HAMAP-Rule" id="MF_02120"/>
    </source>
</evidence>
<feature type="domain" description="Orn/DAP/Arg decarboxylase 2 N-terminal" evidence="9">
    <location>
        <begin position="50"/>
        <end position="299"/>
    </location>
</feature>
<dbReference type="Gene3D" id="3.20.20.10">
    <property type="entry name" value="Alanine racemase"/>
    <property type="match status" value="1"/>
</dbReference>
<comment type="function">
    <text evidence="5">Specifically catalyzes the decarboxylation of meso-diaminopimelate (meso-DAP) to L-lysine.</text>
</comment>
<evidence type="ECO:0000256" key="2">
    <source>
        <dbReference type="ARBA" id="ARBA00022793"/>
    </source>
</evidence>
<dbReference type="CDD" id="cd06828">
    <property type="entry name" value="PLPDE_III_DapDC"/>
    <property type="match status" value="1"/>
</dbReference>
<evidence type="ECO:0000256" key="4">
    <source>
        <dbReference type="ARBA" id="ARBA00023239"/>
    </source>
</evidence>
<dbReference type="InterPro" id="IPR022643">
    <property type="entry name" value="De-COase2_C"/>
</dbReference>
<feature type="binding site" evidence="5">
    <location>
        <begin position="293"/>
        <end position="296"/>
    </location>
    <ligand>
        <name>pyridoxal 5'-phosphate</name>
        <dbReference type="ChEBI" id="CHEBI:597326"/>
    </ligand>
</feature>
<evidence type="ECO:0000256" key="6">
    <source>
        <dbReference type="NCBIfam" id="TIGR01048"/>
    </source>
</evidence>
<dbReference type="Proteomes" id="UP001595989">
    <property type="component" value="Unassembled WGS sequence"/>
</dbReference>
<dbReference type="PRINTS" id="PR01179">
    <property type="entry name" value="ODADCRBXLASE"/>
</dbReference>
<feature type="domain" description="Orn/DAP/Arg decarboxylase 2 C-terminal" evidence="8">
    <location>
        <begin position="36"/>
        <end position="391"/>
    </location>
</feature>
<dbReference type="InterPro" id="IPR022653">
    <property type="entry name" value="De-COase2_pyr-phos_BS"/>
</dbReference>
<accession>A0ABV9DFA5</accession>
<reference evidence="11" key="1">
    <citation type="journal article" date="2019" name="Int. J. Syst. Evol. Microbiol.">
        <title>The Global Catalogue of Microorganisms (GCM) 10K type strain sequencing project: providing services to taxonomists for standard genome sequencing and annotation.</title>
        <authorList>
            <consortium name="The Broad Institute Genomics Platform"/>
            <consortium name="The Broad Institute Genome Sequencing Center for Infectious Disease"/>
            <person name="Wu L."/>
            <person name="Ma J."/>
        </authorList>
    </citation>
    <scope>NUCLEOTIDE SEQUENCE [LARGE SCALE GENOMIC DNA]</scope>
    <source>
        <strain evidence="11">CGMCC 4.7426</strain>
    </source>
</reference>
<feature type="binding site" evidence="5">
    <location>
        <position position="333"/>
    </location>
    <ligand>
        <name>substrate</name>
    </ligand>
</feature>
<sequence>MNTIAENHPFTINEQGHLDIGGADTVYLAKKYGTPLYVYDVSILRDNCRAFVQTFKELGASAQVAYASKAFSSTAMLQVVRQEGLSLDVVSQGELYTALQAEFPAEKIHMHGNNKSREELEMAIDHNVGCIVVDNFHEIELISSLLEKQNKEINVLMRVTPGIESKTHQYIMTGNEDSKFGFNLQNGQADRAFLELTKHEKIHFKGLHSHIGSQIFETDGFTLAADLLFKKLAEWNTDYGYIPEVLNLGGGFGIRYTKDDQPLAYAAYVKEMVSVVREQANHHNMPVPEIWIEPGRAIAGNAGITLYTVGSKKEIPGVRNYISVDGGMTDNLRPALYSARYEGVLANKASQPVKDKVSVAGKCCESGDMLIWDLPVPEVASEDILAVFSTGAYGYSMASHYNRLPNAGVVFVENGIDKLVVRRESFEDVVRNDLSYE</sequence>
<dbReference type="HAMAP" id="MF_02120">
    <property type="entry name" value="LysA"/>
    <property type="match status" value="1"/>
</dbReference>
<dbReference type="EMBL" id="JBHSFU010000003">
    <property type="protein sequence ID" value="MFC4557437.1"/>
    <property type="molecule type" value="Genomic_DNA"/>
</dbReference>
<keyword evidence="5" id="KW-0028">Amino-acid biosynthesis</keyword>
<feature type="binding site" evidence="5">
    <location>
        <position position="337"/>
    </location>
    <ligand>
        <name>substrate</name>
    </ligand>
</feature>
<dbReference type="PROSITE" id="PS00879">
    <property type="entry name" value="ODR_DC_2_2"/>
    <property type="match status" value="1"/>
</dbReference>
<keyword evidence="3 5" id="KW-0663">Pyridoxal phosphate</keyword>
<feature type="binding site" evidence="5">
    <location>
        <position position="393"/>
    </location>
    <ligand>
        <name>substrate</name>
    </ligand>
</feature>
<evidence type="ECO:0000259" key="9">
    <source>
        <dbReference type="Pfam" id="PF02784"/>
    </source>
</evidence>
<dbReference type="NCBIfam" id="TIGR01048">
    <property type="entry name" value="lysA"/>
    <property type="match status" value="1"/>
</dbReference>
<comment type="cofactor">
    <cofactor evidence="1 5 7">
        <name>pyridoxal 5'-phosphate</name>
        <dbReference type="ChEBI" id="CHEBI:597326"/>
    </cofactor>
</comment>
<dbReference type="InterPro" id="IPR029066">
    <property type="entry name" value="PLP-binding_barrel"/>
</dbReference>
<name>A0ABV9DFA5_9BACI</name>
<feature type="modified residue" description="N6-(pyridoxal phosphate)lysine" evidence="5">
    <location>
        <position position="69"/>
    </location>
</feature>
<comment type="pathway">
    <text evidence="5 7">Amino-acid biosynthesis; L-lysine biosynthesis via DAP pathway; L-lysine from DL-2,6-diaminopimelate: step 1/1.</text>
</comment>
<gene>
    <name evidence="5 10" type="primary">lysA</name>
    <name evidence="10" type="ORF">ACFO3D_04345</name>
</gene>
<dbReference type="SUPFAM" id="SSF50621">
    <property type="entry name" value="Alanine racemase C-terminal domain-like"/>
    <property type="match status" value="1"/>
</dbReference>
<proteinExistence type="inferred from homology"/>
<keyword evidence="2 5" id="KW-0210">Decarboxylase</keyword>
<dbReference type="PRINTS" id="PR01181">
    <property type="entry name" value="DAPDCRBXLASE"/>
</dbReference>
<dbReference type="InterPro" id="IPR022644">
    <property type="entry name" value="De-COase2_N"/>
</dbReference>
<dbReference type="InterPro" id="IPR022657">
    <property type="entry name" value="De-COase2_CS"/>
</dbReference>
<feature type="binding site" evidence="5">
    <location>
        <position position="365"/>
    </location>
    <ligand>
        <name>substrate</name>
    </ligand>
</feature>
<keyword evidence="11" id="KW-1185">Reference proteome</keyword>
<dbReference type="SUPFAM" id="SSF51419">
    <property type="entry name" value="PLP-binding barrel"/>
    <property type="match status" value="1"/>
</dbReference>
<dbReference type="InterPro" id="IPR009006">
    <property type="entry name" value="Ala_racemase/Decarboxylase_C"/>
</dbReference>
<organism evidence="10 11">
    <name type="scientific">Virgibacillus kekensis</name>
    <dbReference type="NCBI Taxonomy" id="202261"/>
    <lineage>
        <taxon>Bacteria</taxon>
        <taxon>Bacillati</taxon>
        <taxon>Bacillota</taxon>
        <taxon>Bacilli</taxon>
        <taxon>Bacillales</taxon>
        <taxon>Bacillaceae</taxon>
        <taxon>Virgibacillus</taxon>
    </lineage>
</organism>
<dbReference type="PANTHER" id="PTHR43727">
    <property type="entry name" value="DIAMINOPIMELATE DECARBOXYLASE"/>
    <property type="match status" value="1"/>
</dbReference>
<dbReference type="EC" id="4.1.1.20" evidence="5 6"/>
<feature type="binding site" evidence="5">
    <location>
        <position position="251"/>
    </location>
    <ligand>
        <name>pyridoxal 5'-phosphate</name>
        <dbReference type="ChEBI" id="CHEBI:597326"/>
    </ligand>
</feature>
<dbReference type="Pfam" id="PF00278">
    <property type="entry name" value="Orn_DAP_Arg_deC"/>
    <property type="match status" value="1"/>
</dbReference>
<comment type="similarity">
    <text evidence="5">Belongs to the Orn/Lys/Arg decarboxylase class-II family. LysA subfamily.</text>
</comment>
<evidence type="ECO:0000256" key="3">
    <source>
        <dbReference type="ARBA" id="ARBA00022898"/>
    </source>
</evidence>
<dbReference type="InterPro" id="IPR002986">
    <property type="entry name" value="DAP_deCOOHase_LysA"/>
</dbReference>
<evidence type="ECO:0000256" key="1">
    <source>
        <dbReference type="ARBA" id="ARBA00001933"/>
    </source>
</evidence>
<dbReference type="PROSITE" id="PS00878">
    <property type="entry name" value="ODR_DC_2_1"/>
    <property type="match status" value="1"/>
</dbReference>
<dbReference type="GO" id="GO:0008836">
    <property type="term" value="F:diaminopimelate decarboxylase activity"/>
    <property type="evidence" value="ECO:0007669"/>
    <property type="project" value="UniProtKB-EC"/>
</dbReference>